<evidence type="ECO:0000313" key="18">
    <source>
        <dbReference type="Proteomes" id="UP001164712"/>
    </source>
</evidence>
<reference evidence="17" key="1">
    <citation type="submission" date="2022-12" db="EMBL/GenBank/DDBJ databases">
        <title>Complete genome sequence of an Australian strain of Rouxiella badensis DAR84756 and resolution of the R. badensis DSM100043 and R. chamberiensis DSM28324 genomes.</title>
        <authorList>
            <person name="Paul S."/>
            <person name="Anderson P.J."/>
            <person name="Maynard G."/>
            <person name="Dyall-Smith M."/>
            <person name="Kudinha T."/>
        </authorList>
    </citation>
    <scope>NUCLEOTIDE SEQUENCE</scope>
    <source>
        <strain evidence="17">DSM 28324</strain>
    </source>
</reference>
<evidence type="ECO:0000256" key="8">
    <source>
        <dbReference type="ARBA" id="ARBA00022801"/>
    </source>
</evidence>
<dbReference type="Gene3D" id="3.30.1390.30">
    <property type="entry name" value="Penicillin-binding protein 2a, domain 3"/>
    <property type="match status" value="1"/>
</dbReference>
<keyword evidence="12 14" id="KW-0472">Membrane</keyword>
<evidence type="ECO:0000256" key="7">
    <source>
        <dbReference type="ARBA" id="ARBA00022692"/>
    </source>
</evidence>
<keyword evidence="10 14" id="KW-0573">Peptidoglycan synthesis</keyword>
<sequence length="667" mass="74334">MALLNEEIRDHSAESSLFVRRAVIAFIIVVMLFGVLVFNLYHLQVGMHAFYQTRSNQNDIKMLPIAPSRGLIMDRNGVVLAQNITLYQIQVIPGKVADLPATLKALTPIVDLTPEDLADFKDAMYHGRRFAQIPLKLALTDEEVARFSVNQFNFPGVSISSYQQRRYPYGAELAHVVGYVSKINDRDDKQLSADGEAENYAADHDIGKQGIEKYYEKELHGRTGYQEVEVDNHGHVVRLLTETPPQAGQNVKLTLDLGLQQYIEQLLKGQRAAVVVVDPRDGSVRAMVSSPSYDPNPFVNGISGKAYSALLKNPDLPLINRVTQGLYPPASTIKPYMSISALFAGVITPQTTFFGAPTWTLPGTERRYRDWMKTGHGYLNVTKAIEESADTFFYQVAYEMGIDRIHEWLGKFGYGKSTGIDLDEQYYGNLPSRDWKMKVHKKEWYQGDTVSVGIGQGYWIATPIQMVKAMTILINNGKIMTPHLLDSMQLGKVVTPYKMPPTEQIADPKSPYWTIVKNAMFGMANAPNGTGYKLFHTAPYKIAAKSGTSQVFSLRENQNYNAKMTPVRLRDHIFYTAFAPFDHPSVAVALILENGGGDGVVAGPTMRAILDHIFVKDDATDCQDDKNKSSPACQLTELTPVPRVTANINTVSNRRQGLIRMSLIGDI</sequence>
<dbReference type="InterPro" id="IPR012338">
    <property type="entry name" value="Beta-lactam/transpept-like"/>
</dbReference>
<evidence type="ECO:0000256" key="6">
    <source>
        <dbReference type="ARBA" id="ARBA00022670"/>
    </source>
</evidence>
<keyword evidence="18" id="KW-1185">Reference proteome</keyword>
<keyword evidence="7 14" id="KW-0812">Transmembrane</keyword>
<evidence type="ECO:0000256" key="3">
    <source>
        <dbReference type="ARBA" id="ARBA00022475"/>
    </source>
</evidence>
<keyword evidence="11 14" id="KW-1133">Transmembrane helix</keyword>
<keyword evidence="9 14" id="KW-0133">Cell shape</keyword>
<evidence type="ECO:0000256" key="5">
    <source>
        <dbReference type="ARBA" id="ARBA00022645"/>
    </source>
</evidence>
<proteinExistence type="inferred from homology"/>
<feature type="transmembrane region" description="Helical" evidence="14">
    <location>
        <begin position="21"/>
        <end position="41"/>
    </location>
</feature>
<keyword evidence="5 14" id="KW-0121">Carboxypeptidase</keyword>
<keyword evidence="3 14" id="KW-1003">Cell membrane</keyword>
<keyword evidence="13 14" id="KW-0961">Cell wall biogenesis/degradation</keyword>
<comment type="caution">
    <text evidence="14">Lacks conserved residue(s) required for the propagation of feature annotation.</text>
</comment>
<keyword evidence="8 14" id="KW-0378">Hydrolase</keyword>
<feature type="domain" description="Penicillin-binding protein transpeptidase" evidence="15">
    <location>
        <begin position="273"/>
        <end position="611"/>
    </location>
</feature>
<evidence type="ECO:0000256" key="4">
    <source>
        <dbReference type="ARBA" id="ARBA00022519"/>
    </source>
</evidence>
<comment type="function">
    <text evidence="14">Catalyzes cross-linking of the peptidoglycan cell wall.</text>
</comment>
<dbReference type="EMBL" id="CP114058">
    <property type="protein sequence ID" value="WAT01357.1"/>
    <property type="molecule type" value="Genomic_DNA"/>
</dbReference>
<protein>
    <recommendedName>
        <fullName evidence="14">Peptidoglycan D,D-transpeptidase MrdA</fullName>
        <ecNumber evidence="14">3.4.16.4</ecNumber>
    </recommendedName>
    <alternativeName>
        <fullName evidence="14">Penicillin-binding protein 2</fullName>
        <shortName evidence="14">PBP-2</shortName>
    </alternativeName>
</protein>
<comment type="catalytic activity">
    <reaction evidence="14">
        <text>Preferential cleavage: (Ac)2-L-Lys-D-Ala-|-D-Ala. Also transpeptidation of peptidyl-alanyl moieties that are N-acyl substituents of D-alanine.</text>
        <dbReference type="EC" id="3.4.16.4"/>
    </reaction>
</comment>
<dbReference type="Gene3D" id="3.40.710.10">
    <property type="entry name" value="DD-peptidase/beta-lactamase superfamily"/>
    <property type="match status" value="1"/>
</dbReference>
<evidence type="ECO:0000256" key="9">
    <source>
        <dbReference type="ARBA" id="ARBA00022960"/>
    </source>
</evidence>
<dbReference type="SUPFAM" id="SSF56519">
    <property type="entry name" value="Penicillin binding protein dimerisation domain"/>
    <property type="match status" value="1"/>
</dbReference>
<dbReference type="InterPro" id="IPR001460">
    <property type="entry name" value="PCN-bd_Tpept"/>
</dbReference>
<dbReference type="PANTHER" id="PTHR30627">
    <property type="entry name" value="PEPTIDOGLYCAN D,D-TRANSPEPTIDASE"/>
    <property type="match status" value="1"/>
</dbReference>
<keyword evidence="6 14" id="KW-0645">Protease</keyword>
<name>A0ABY7HPN3_9GAMM</name>
<keyword evidence="4 14" id="KW-0997">Cell inner membrane</keyword>
<evidence type="ECO:0000256" key="12">
    <source>
        <dbReference type="ARBA" id="ARBA00023136"/>
    </source>
</evidence>
<dbReference type="InterPro" id="IPR050515">
    <property type="entry name" value="Beta-lactam/transpept"/>
</dbReference>
<evidence type="ECO:0000259" key="16">
    <source>
        <dbReference type="Pfam" id="PF03717"/>
    </source>
</evidence>
<evidence type="ECO:0000256" key="11">
    <source>
        <dbReference type="ARBA" id="ARBA00022989"/>
    </source>
</evidence>
<evidence type="ECO:0000313" key="17">
    <source>
        <dbReference type="EMBL" id="WAT01357.1"/>
    </source>
</evidence>
<dbReference type="InterPro" id="IPR036138">
    <property type="entry name" value="PBP_dimer_sf"/>
</dbReference>
<evidence type="ECO:0000256" key="1">
    <source>
        <dbReference type="ARBA" id="ARBA00004167"/>
    </source>
</evidence>
<evidence type="ECO:0000256" key="14">
    <source>
        <dbReference type="HAMAP-Rule" id="MF_02081"/>
    </source>
</evidence>
<dbReference type="NCBIfam" id="TIGR03423">
    <property type="entry name" value="pbp2_mrdA"/>
    <property type="match status" value="1"/>
</dbReference>
<dbReference type="EC" id="3.4.16.4" evidence="14"/>
<comment type="subcellular location">
    <subcellularLocation>
        <location evidence="14">Cell inner membrane</location>
        <topology evidence="14">Single-pass membrane protein</topology>
    </subcellularLocation>
    <subcellularLocation>
        <location evidence="2">Cell membrane</location>
    </subcellularLocation>
    <subcellularLocation>
        <location evidence="1">Membrane</location>
        <topology evidence="1">Single-pass membrane protein</topology>
    </subcellularLocation>
</comment>
<dbReference type="GO" id="GO:0009002">
    <property type="term" value="F:serine-type D-Ala-D-Ala carboxypeptidase activity"/>
    <property type="evidence" value="ECO:0007669"/>
    <property type="project" value="UniProtKB-EC"/>
</dbReference>
<comment type="similarity">
    <text evidence="14">Belongs to the transpeptidase family. MrdA subfamily.</text>
</comment>
<dbReference type="SUPFAM" id="SSF56601">
    <property type="entry name" value="beta-lactamase/transpeptidase-like"/>
    <property type="match status" value="1"/>
</dbReference>
<evidence type="ECO:0000256" key="2">
    <source>
        <dbReference type="ARBA" id="ARBA00004236"/>
    </source>
</evidence>
<dbReference type="PANTHER" id="PTHR30627:SF2">
    <property type="entry name" value="PEPTIDOGLYCAN D,D-TRANSPEPTIDASE MRDA"/>
    <property type="match status" value="1"/>
</dbReference>
<feature type="active site" description="Acyl-ester intermediate" evidence="14">
    <location>
        <position position="331"/>
    </location>
</feature>
<dbReference type="Pfam" id="PF00905">
    <property type="entry name" value="Transpeptidase"/>
    <property type="match status" value="1"/>
</dbReference>
<dbReference type="HAMAP" id="MF_02081">
    <property type="entry name" value="MrdA_transpept"/>
    <property type="match status" value="1"/>
</dbReference>
<evidence type="ECO:0000256" key="10">
    <source>
        <dbReference type="ARBA" id="ARBA00022984"/>
    </source>
</evidence>
<dbReference type="Gene3D" id="3.90.1310.10">
    <property type="entry name" value="Penicillin-binding protein 2a (Domain 2)"/>
    <property type="match status" value="1"/>
</dbReference>
<accession>A0ABY7HPN3</accession>
<dbReference type="InterPro" id="IPR005311">
    <property type="entry name" value="PBP_dimer"/>
</dbReference>
<gene>
    <name evidence="14 17" type="primary">mrdA</name>
    <name evidence="17" type="ORF">O1V66_00575</name>
</gene>
<evidence type="ECO:0000256" key="13">
    <source>
        <dbReference type="ARBA" id="ARBA00023316"/>
    </source>
</evidence>
<dbReference type="Pfam" id="PF03717">
    <property type="entry name" value="PBP_dimer"/>
    <property type="match status" value="1"/>
</dbReference>
<dbReference type="InterPro" id="IPR017790">
    <property type="entry name" value="Penicillin-binding_protein_2"/>
</dbReference>
<feature type="domain" description="Penicillin-binding protein dimerisation" evidence="16">
    <location>
        <begin position="65"/>
        <end position="238"/>
    </location>
</feature>
<organism evidence="17 18">
    <name type="scientific">Rouxiella chamberiensis</name>
    <dbReference type="NCBI Taxonomy" id="1513468"/>
    <lineage>
        <taxon>Bacteria</taxon>
        <taxon>Pseudomonadati</taxon>
        <taxon>Pseudomonadota</taxon>
        <taxon>Gammaproteobacteria</taxon>
        <taxon>Enterobacterales</taxon>
        <taxon>Yersiniaceae</taxon>
        <taxon>Rouxiella</taxon>
    </lineage>
</organism>
<dbReference type="Proteomes" id="UP001164712">
    <property type="component" value="Chromosome"/>
</dbReference>
<dbReference type="RefSeq" id="WP_269128026.1">
    <property type="nucleotide sequence ID" value="NZ_CP114058.1"/>
</dbReference>
<evidence type="ECO:0000259" key="15">
    <source>
        <dbReference type="Pfam" id="PF00905"/>
    </source>
</evidence>
<comment type="pathway">
    <text evidence="14">Cell wall biogenesis; peptidoglycan biosynthesis.</text>
</comment>